<feature type="compositionally biased region" description="Basic and acidic residues" evidence="8">
    <location>
        <begin position="471"/>
        <end position="480"/>
    </location>
</feature>
<dbReference type="PROSITE" id="PS00856">
    <property type="entry name" value="GUANYLATE_KINASE_1"/>
    <property type="match status" value="1"/>
</dbReference>
<feature type="compositionally biased region" description="Low complexity" evidence="8">
    <location>
        <begin position="735"/>
        <end position="745"/>
    </location>
</feature>
<dbReference type="InterPro" id="IPR008145">
    <property type="entry name" value="GK/Ca_channel_bsu"/>
</dbReference>
<dbReference type="PROSITE" id="PS50052">
    <property type="entry name" value="GUANYLATE_KINASE_2"/>
    <property type="match status" value="1"/>
</dbReference>
<comment type="caution">
    <text evidence="12">The sequence shown here is derived from an EMBL/GenBank/DDBJ whole genome shotgun (WGS) entry which is preliminary data.</text>
</comment>
<dbReference type="Gene3D" id="2.30.30.40">
    <property type="entry name" value="SH3 Domains"/>
    <property type="match status" value="1"/>
</dbReference>
<dbReference type="InterPro" id="IPR020590">
    <property type="entry name" value="Guanylate_kinase_CS"/>
</dbReference>
<keyword evidence="4" id="KW-0728">SH3 domain</keyword>
<feature type="domain" description="L27" evidence="11">
    <location>
        <begin position="1"/>
        <end position="27"/>
    </location>
</feature>
<dbReference type="GO" id="GO:0098609">
    <property type="term" value="P:cell-cell adhesion"/>
    <property type="evidence" value="ECO:0007669"/>
    <property type="project" value="TreeGrafter"/>
</dbReference>
<dbReference type="GO" id="GO:0019901">
    <property type="term" value="F:protein kinase binding"/>
    <property type="evidence" value="ECO:0007669"/>
    <property type="project" value="TreeGrafter"/>
</dbReference>
<dbReference type="GO" id="GO:0098839">
    <property type="term" value="C:postsynaptic density membrane"/>
    <property type="evidence" value="ECO:0007669"/>
    <property type="project" value="TreeGrafter"/>
</dbReference>
<dbReference type="GO" id="GO:0016323">
    <property type="term" value="C:basolateral plasma membrane"/>
    <property type="evidence" value="ECO:0007669"/>
    <property type="project" value="TreeGrafter"/>
</dbReference>
<evidence type="ECO:0000313" key="12">
    <source>
        <dbReference type="EMBL" id="TPP60602.1"/>
    </source>
</evidence>
<dbReference type="Gene3D" id="2.30.42.10">
    <property type="match status" value="3"/>
</dbReference>
<dbReference type="PANTHER" id="PTHR23119">
    <property type="entry name" value="DISCS LARGE"/>
    <property type="match status" value="1"/>
</dbReference>
<feature type="domain" description="PDZ" evidence="10">
    <location>
        <begin position="594"/>
        <end position="682"/>
    </location>
</feature>
<feature type="compositionally biased region" description="Polar residues" evidence="8">
    <location>
        <begin position="549"/>
        <end position="580"/>
    </location>
</feature>
<evidence type="ECO:0000256" key="5">
    <source>
        <dbReference type="ARBA" id="ARBA00022475"/>
    </source>
</evidence>
<comment type="similarity">
    <text evidence="3">Belongs to the MAGUK family.</text>
</comment>
<feature type="region of interest" description="Disordered" evidence="8">
    <location>
        <begin position="192"/>
        <end position="237"/>
    </location>
</feature>
<keyword evidence="13" id="KW-1185">Reference proteome</keyword>
<organism evidence="12 13">
    <name type="scientific">Fasciola gigantica</name>
    <name type="common">Giant liver fluke</name>
    <dbReference type="NCBI Taxonomy" id="46835"/>
    <lineage>
        <taxon>Eukaryota</taxon>
        <taxon>Metazoa</taxon>
        <taxon>Spiralia</taxon>
        <taxon>Lophotrochozoa</taxon>
        <taxon>Platyhelminthes</taxon>
        <taxon>Trematoda</taxon>
        <taxon>Digenea</taxon>
        <taxon>Plagiorchiida</taxon>
        <taxon>Echinostomata</taxon>
        <taxon>Echinostomatoidea</taxon>
        <taxon>Fasciolidae</taxon>
        <taxon>Fasciola</taxon>
    </lineage>
</organism>
<protein>
    <submittedName>
        <fullName evidence="12">Discs large 1 protein</fullName>
    </submittedName>
</protein>
<evidence type="ECO:0000256" key="8">
    <source>
        <dbReference type="SAM" id="MobiDB-lite"/>
    </source>
</evidence>
<reference evidence="12 13" key="1">
    <citation type="submission" date="2019-04" db="EMBL/GenBank/DDBJ databases">
        <title>Annotation for the trematode Fasciola gigantica.</title>
        <authorList>
            <person name="Choi Y.-J."/>
        </authorList>
    </citation>
    <scope>NUCLEOTIDE SEQUENCE [LARGE SCALE GENOMIC DNA]</scope>
    <source>
        <strain evidence="12">Uganda_cow_1</strain>
    </source>
</reference>
<feature type="domain" description="PDZ" evidence="10">
    <location>
        <begin position="828"/>
        <end position="905"/>
    </location>
</feature>
<dbReference type="GO" id="GO:0097120">
    <property type="term" value="P:receptor localization to synapse"/>
    <property type="evidence" value="ECO:0007669"/>
    <property type="project" value="TreeGrafter"/>
</dbReference>
<feature type="compositionally biased region" description="Polar residues" evidence="8">
    <location>
        <begin position="966"/>
        <end position="982"/>
    </location>
</feature>
<dbReference type="Pfam" id="PF09058">
    <property type="entry name" value="L27_1"/>
    <property type="match status" value="1"/>
</dbReference>
<dbReference type="SUPFAM" id="SSF52540">
    <property type="entry name" value="P-loop containing nucleoside triphosphate hydrolases"/>
    <property type="match status" value="1"/>
</dbReference>
<keyword evidence="5" id="KW-1003">Cell membrane</keyword>
<evidence type="ECO:0000256" key="1">
    <source>
        <dbReference type="ARBA" id="ARBA00004170"/>
    </source>
</evidence>
<evidence type="ECO:0000313" key="13">
    <source>
        <dbReference type="Proteomes" id="UP000316759"/>
    </source>
</evidence>
<dbReference type="Pfam" id="PF00625">
    <property type="entry name" value="Guanylate_kin"/>
    <property type="match status" value="1"/>
</dbReference>
<dbReference type="SUPFAM" id="SSF50044">
    <property type="entry name" value="SH3-domain"/>
    <property type="match status" value="1"/>
</dbReference>
<comment type="subcellular location">
    <subcellularLocation>
        <location evidence="2">Cell membrane</location>
    </subcellularLocation>
    <subcellularLocation>
        <location evidence="1">Membrane</location>
        <topology evidence="1">Peripheral membrane protein</topology>
    </subcellularLocation>
</comment>
<accession>A0A504YFS2</accession>
<dbReference type="GO" id="GO:0031594">
    <property type="term" value="C:neuromuscular junction"/>
    <property type="evidence" value="ECO:0007669"/>
    <property type="project" value="TreeGrafter"/>
</dbReference>
<dbReference type="InterPro" id="IPR027417">
    <property type="entry name" value="P-loop_NTPase"/>
</dbReference>
<dbReference type="GO" id="GO:0043113">
    <property type="term" value="P:receptor clustering"/>
    <property type="evidence" value="ECO:0007669"/>
    <property type="project" value="TreeGrafter"/>
</dbReference>
<evidence type="ECO:0000259" key="9">
    <source>
        <dbReference type="PROSITE" id="PS50052"/>
    </source>
</evidence>
<dbReference type="GO" id="GO:0045197">
    <property type="term" value="P:establishment or maintenance of epithelial cell apical/basal polarity"/>
    <property type="evidence" value="ECO:0007669"/>
    <property type="project" value="TreeGrafter"/>
</dbReference>
<name>A0A504YFS2_FASGI</name>
<feature type="compositionally biased region" description="Polar residues" evidence="8">
    <location>
        <begin position="113"/>
        <end position="156"/>
    </location>
</feature>
<dbReference type="InterPro" id="IPR004172">
    <property type="entry name" value="L27_dom"/>
</dbReference>
<dbReference type="InterPro" id="IPR050614">
    <property type="entry name" value="Synaptic_Scaffolding_LAP-MAGUK"/>
</dbReference>
<dbReference type="InterPro" id="IPR001478">
    <property type="entry name" value="PDZ"/>
</dbReference>
<dbReference type="SMART" id="SM00228">
    <property type="entry name" value="PDZ"/>
    <property type="match status" value="3"/>
</dbReference>
<dbReference type="Gene3D" id="3.40.50.300">
    <property type="entry name" value="P-loop containing nucleotide triphosphate hydrolases"/>
    <property type="match status" value="1"/>
</dbReference>
<feature type="region of interest" description="Disordered" evidence="8">
    <location>
        <begin position="448"/>
        <end position="485"/>
    </location>
</feature>
<dbReference type="CDD" id="cd00136">
    <property type="entry name" value="PDZ_canonical"/>
    <property type="match status" value="1"/>
</dbReference>
<feature type="compositionally biased region" description="Polar residues" evidence="8">
    <location>
        <begin position="220"/>
        <end position="237"/>
    </location>
</feature>
<dbReference type="STRING" id="46835.A0A504YFS2"/>
<dbReference type="InterPro" id="IPR008144">
    <property type="entry name" value="Guanylate_kin-like_dom"/>
</dbReference>
<dbReference type="InterPro" id="IPR036892">
    <property type="entry name" value="L27_dom_sf"/>
</dbReference>
<feature type="compositionally biased region" description="Basic residues" evidence="8">
    <location>
        <begin position="951"/>
        <end position="965"/>
    </location>
</feature>
<dbReference type="PROSITE" id="PS51022">
    <property type="entry name" value="L27"/>
    <property type="match status" value="1"/>
</dbReference>
<feature type="region of interest" description="Disordered" evidence="8">
    <location>
        <begin position="546"/>
        <end position="586"/>
    </location>
</feature>
<dbReference type="GO" id="GO:0099072">
    <property type="term" value="P:regulation of postsynaptic membrane neurotransmitter receptor levels"/>
    <property type="evidence" value="ECO:0007669"/>
    <property type="project" value="TreeGrafter"/>
</dbReference>
<evidence type="ECO:0000256" key="6">
    <source>
        <dbReference type="ARBA" id="ARBA00022737"/>
    </source>
</evidence>
<dbReference type="InterPro" id="IPR015143">
    <property type="entry name" value="L27_1"/>
</dbReference>
<feature type="region of interest" description="Disordered" evidence="8">
    <location>
        <begin position="105"/>
        <end position="156"/>
    </location>
</feature>
<evidence type="ECO:0000259" key="11">
    <source>
        <dbReference type="PROSITE" id="PS51022"/>
    </source>
</evidence>
<evidence type="ECO:0000256" key="3">
    <source>
        <dbReference type="ARBA" id="ARBA00007014"/>
    </source>
</evidence>
<dbReference type="SUPFAM" id="SSF101288">
    <property type="entry name" value="L27 domain"/>
    <property type="match status" value="1"/>
</dbReference>
<dbReference type="SUPFAM" id="SSF50156">
    <property type="entry name" value="PDZ domain-like"/>
    <property type="match status" value="3"/>
</dbReference>
<evidence type="ECO:0000256" key="4">
    <source>
        <dbReference type="ARBA" id="ARBA00022443"/>
    </source>
</evidence>
<dbReference type="Pfam" id="PF00595">
    <property type="entry name" value="PDZ"/>
    <property type="match status" value="3"/>
</dbReference>
<feature type="region of interest" description="Disordered" evidence="8">
    <location>
        <begin position="701"/>
        <end position="767"/>
    </location>
</feature>
<gene>
    <name evidence="12" type="ORF">FGIG_01268</name>
</gene>
<dbReference type="GO" id="GO:0007268">
    <property type="term" value="P:chemical synaptic transmission"/>
    <property type="evidence" value="ECO:0007669"/>
    <property type="project" value="TreeGrafter"/>
</dbReference>
<feature type="compositionally biased region" description="Low complexity" evidence="8">
    <location>
        <begin position="1235"/>
        <end position="1250"/>
    </location>
</feature>
<feature type="region of interest" description="Disordered" evidence="8">
    <location>
        <begin position="926"/>
        <end position="987"/>
    </location>
</feature>
<dbReference type="FunFam" id="3.30.63.10:FF:000002">
    <property type="entry name" value="Guanylate kinase 1"/>
    <property type="match status" value="1"/>
</dbReference>
<feature type="domain" description="PDZ" evidence="10">
    <location>
        <begin position="265"/>
        <end position="354"/>
    </location>
</feature>
<evidence type="ECO:0000256" key="2">
    <source>
        <dbReference type="ARBA" id="ARBA00004236"/>
    </source>
</evidence>
<dbReference type="InterPro" id="IPR036034">
    <property type="entry name" value="PDZ_sf"/>
</dbReference>
<feature type="compositionally biased region" description="Polar residues" evidence="8">
    <location>
        <begin position="928"/>
        <end position="941"/>
    </location>
</feature>
<keyword evidence="6" id="KW-0677">Repeat</keyword>
<dbReference type="OrthoDB" id="78824at2759"/>
<sequence>MNVFQSRLFLALLDIQDFYESTLLDPNKNNEEKTAAALDVAIRWENISSPSLVASTIDLRRSISSNNLSSFDRARSLYQINTVGGLEGEPVNCFTPTMHKAYGSKLNREQKPQRNQSNSTLSFSMPNYSPSIDSPYNNNNGTDYSPQTQGGSNHPRSTVIYYSTESGVYDNVRAASTDKVTPADKWPIAKPRQRRLRKSKPVAPNVADHTRLPECGWDTNVDSSKSSQSNHLITDTEPNVRSLADEEEEANPQWNLFSHLPITTEVIIHKTSDGFGFSIAGGRSMGPEGSEMSADILVTRVNPSGAANQEGGLQVGDRIISVNGISLIGVSHEEAVRALQLAGNRLKLVVERRNPRSVSAASSSVSLPPIPTGNKNITILPTLPGTTSAVALVSGSRASTMSSDHGATSMSSAGLTNTSLASGSLLFDPGTSKQTENLTGVRSIGHVTSRPATSESGIAQPEPPITGRWPQQDRPEDLTHTKRQSSLDMGYVNQLDCKLFSGVVKSATVDRKSRRNLIPTSFPAFSWCTGIQKPIGCAAILGGGHRSLPGSSASSRRTPTGSTESRGKYQVTSGAPTISSRPVPAPQPGPLLVEVTLLRGTRSGLGFSIAGGIGNETVDGDPGIFITKLTPGGVAETDGRISVGDRIVQVNEASLVEVTHEQAVRSLRQAGDHVQLILVKQSVHSSRLIWSSDYDEQLSSRLEQASPTSSSPKIIGKTMTSKPDDKICNPADQCSPSSSPMAASSQGEYERATADEPTGDINSSYFSPSGEELFEAQMSGLIDYTAAASVADIVAKWPKARLVTLHRSARLTASGQGPNEQRKHRRSRSVGGSLGLNIVGGDGSEATFVSQVQTDKPAGLCKRIFVGDRLLAVNGIDVSEHGHEQAAAALRGAPDRVDLVLVYCPEEYAEFEKYYSRQLKAVGHKMSSKTVKQLARTTNTTHTEEISSRSIGKRHHNHRYSRRKSSVPSTKPSVEPSTSPNAPLTRGTDRAELFLRCQVDYDPIKESHQAVPKKAFALRSGDLICVINWTDPEWWEAQRIDPMSSEVVGPIGLVPSRQRLERRERARSRHVNFLARVGRSVETGSLEHAHSSGHIDYNESIITNTTHRRDHSLGMAVSVISLASSGGKHSDRRDTTRACRSNEVEGRDYHFVVSRETMVADIAAQRYLEAGEYNGNLYGTHLESVFEVAELGLHCLLDVGGPALRRLEAAGLPPIAILVLPETFCPQPVPAPAKSLDSGTQTTTPTSTKSADTKSMEMNTSHNAQIKLARLIRHFSSYLTAILATDDFDVAYSRVKELIFENSGSLVWLNSPQPIP</sequence>
<dbReference type="SMART" id="SM00072">
    <property type="entry name" value="GuKc"/>
    <property type="match status" value="1"/>
</dbReference>
<dbReference type="PANTHER" id="PTHR23119:SF51">
    <property type="entry name" value="DISKS LARGE 1 TUMOR SUPPRESSOR PROTEIN"/>
    <property type="match status" value="1"/>
</dbReference>
<evidence type="ECO:0000256" key="7">
    <source>
        <dbReference type="ARBA" id="ARBA00023136"/>
    </source>
</evidence>
<dbReference type="PROSITE" id="PS50106">
    <property type="entry name" value="PDZ"/>
    <property type="match status" value="3"/>
</dbReference>
<dbReference type="GO" id="GO:0043005">
    <property type="term" value="C:neuron projection"/>
    <property type="evidence" value="ECO:0007669"/>
    <property type="project" value="TreeGrafter"/>
</dbReference>
<feature type="domain" description="Guanylate kinase-like" evidence="9">
    <location>
        <begin position="1135"/>
        <end position="1300"/>
    </location>
</feature>
<proteinExistence type="inferred from homology"/>
<evidence type="ECO:0000259" key="10">
    <source>
        <dbReference type="PROSITE" id="PS50106"/>
    </source>
</evidence>
<dbReference type="Proteomes" id="UP000316759">
    <property type="component" value="Unassembled WGS sequence"/>
</dbReference>
<feature type="compositionally biased region" description="Polar residues" evidence="8">
    <location>
        <begin position="701"/>
        <end position="712"/>
    </location>
</feature>
<dbReference type="EMBL" id="SUNJ01009198">
    <property type="protein sequence ID" value="TPP60602.1"/>
    <property type="molecule type" value="Genomic_DNA"/>
</dbReference>
<dbReference type="InterPro" id="IPR036028">
    <property type="entry name" value="SH3-like_dom_sf"/>
</dbReference>
<feature type="region of interest" description="Disordered" evidence="8">
    <location>
        <begin position="1230"/>
        <end position="1258"/>
    </location>
</feature>
<keyword evidence="7" id="KW-0472">Membrane</keyword>